<feature type="domain" description="Formamidopyrimidine-DNA glycosylase catalytic" evidence="16">
    <location>
        <begin position="2"/>
        <end position="153"/>
    </location>
</feature>
<keyword evidence="9" id="KW-0238">DNA-binding</keyword>
<keyword evidence="7" id="KW-0378">Hydrolase</keyword>
<keyword evidence="5" id="KW-0227">DNA damage</keyword>
<comment type="similarity">
    <text evidence="2">Belongs to the FPG family.</text>
</comment>
<comment type="cofactor">
    <cofactor evidence="1">
        <name>Zn(2+)</name>
        <dbReference type="ChEBI" id="CHEBI:29105"/>
    </cofactor>
</comment>
<dbReference type="KEGG" id="hsi:BOX17_15740"/>
<dbReference type="PANTHER" id="PTHR42697:SF1">
    <property type="entry name" value="ENDONUCLEASE 8"/>
    <property type="match status" value="1"/>
</dbReference>
<dbReference type="GO" id="GO:0003684">
    <property type="term" value="F:damaged DNA binding"/>
    <property type="evidence" value="ECO:0007669"/>
    <property type="project" value="InterPro"/>
</dbReference>
<organism evidence="17 18">
    <name type="scientific">Halomonas aestuarii</name>
    <dbReference type="NCBI Taxonomy" id="1897729"/>
    <lineage>
        <taxon>Bacteria</taxon>
        <taxon>Pseudomonadati</taxon>
        <taxon>Pseudomonadota</taxon>
        <taxon>Gammaproteobacteria</taxon>
        <taxon>Oceanospirillales</taxon>
        <taxon>Halomonadaceae</taxon>
        <taxon>Halomonas</taxon>
    </lineage>
</organism>
<evidence type="ECO:0000313" key="18">
    <source>
        <dbReference type="Proteomes" id="UP000181985"/>
    </source>
</evidence>
<dbReference type="SMART" id="SM00898">
    <property type="entry name" value="Fapy_DNA_glyco"/>
    <property type="match status" value="1"/>
</dbReference>
<keyword evidence="4" id="KW-0479">Metal-binding</keyword>
<evidence type="ECO:0000256" key="8">
    <source>
        <dbReference type="ARBA" id="ARBA00022833"/>
    </source>
</evidence>
<dbReference type="SUPFAM" id="SSF81624">
    <property type="entry name" value="N-terminal domain of MutM-like DNA repair proteins"/>
    <property type="match status" value="1"/>
</dbReference>
<proteinExistence type="inferred from homology"/>
<evidence type="ECO:0000256" key="9">
    <source>
        <dbReference type="ARBA" id="ARBA00023125"/>
    </source>
</evidence>
<evidence type="ECO:0000256" key="14">
    <source>
        <dbReference type="PROSITE-ProRule" id="PRU00391"/>
    </source>
</evidence>
<dbReference type="InterPro" id="IPR010663">
    <property type="entry name" value="Znf_FPG/IleRS"/>
</dbReference>
<evidence type="ECO:0000256" key="7">
    <source>
        <dbReference type="ARBA" id="ARBA00022801"/>
    </source>
</evidence>
<evidence type="ECO:0000256" key="10">
    <source>
        <dbReference type="ARBA" id="ARBA00023204"/>
    </source>
</evidence>
<dbReference type="InterPro" id="IPR035937">
    <property type="entry name" value="FPG_N"/>
</dbReference>
<dbReference type="EC" id="4.2.99.18" evidence="3"/>
<dbReference type="SUPFAM" id="SSF57716">
    <property type="entry name" value="Glucocorticoid receptor-like (DNA-binding domain)"/>
    <property type="match status" value="1"/>
</dbReference>
<keyword evidence="12" id="KW-0511">Multifunctional enzyme</keyword>
<evidence type="ECO:0000259" key="15">
    <source>
        <dbReference type="PROSITE" id="PS51066"/>
    </source>
</evidence>
<keyword evidence="10" id="KW-0234">DNA repair</keyword>
<accession>A0A1J0VJU0</accession>
<evidence type="ECO:0000256" key="13">
    <source>
        <dbReference type="ARBA" id="ARBA00023295"/>
    </source>
</evidence>
<keyword evidence="18" id="KW-1185">Reference proteome</keyword>
<evidence type="ECO:0000256" key="12">
    <source>
        <dbReference type="ARBA" id="ARBA00023268"/>
    </source>
</evidence>
<dbReference type="OrthoDB" id="5657047at2"/>
<dbReference type="EMBL" id="CP018139">
    <property type="protein sequence ID" value="APE32281.1"/>
    <property type="molecule type" value="Genomic_DNA"/>
</dbReference>
<gene>
    <name evidence="17" type="ORF">BOX17_15740</name>
</gene>
<dbReference type="InterPro" id="IPR000214">
    <property type="entry name" value="Znf_DNA_glyclase/AP_lyase"/>
</dbReference>
<dbReference type="Proteomes" id="UP000181985">
    <property type="component" value="Chromosome"/>
</dbReference>
<keyword evidence="6 14" id="KW-0863">Zinc-finger</keyword>
<dbReference type="Pfam" id="PF06827">
    <property type="entry name" value="zf-FPG_IleRS"/>
    <property type="match status" value="1"/>
</dbReference>
<keyword evidence="11" id="KW-0456">Lyase</keyword>
<keyword evidence="8" id="KW-0862">Zinc</keyword>
<dbReference type="Gene3D" id="1.10.8.50">
    <property type="match status" value="1"/>
</dbReference>
<sequence length="274" mass="30750">MPEGPEIRRAADRVHRQLAGRRLDHAWFAFPDLAGQAASLIGREVTAVDSWGKALLTRFDDGRVLYSHNQLYGVWKLHDAEREPDTGRSLRVRLVAEGRAASLYSASDVSLWDEATLKDHPFLSRLGPDLLTHGVTEAYARDRLLEPRFRRRGLGGLLLDQSLFAGTGNYLRSEILFFAGLHHASRPADLEEGALGRLAVCVLAVTRQAYDQAGVTNRDDWAATDRARGARRRHWRFAVFERDGLPCHACGTSIERVTLASRRLYLCPRCQPAR</sequence>
<dbReference type="GO" id="GO:0000703">
    <property type="term" value="F:oxidized pyrimidine nucleobase lesion DNA N-glycosylase activity"/>
    <property type="evidence" value="ECO:0007669"/>
    <property type="project" value="TreeGrafter"/>
</dbReference>
<evidence type="ECO:0000256" key="3">
    <source>
        <dbReference type="ARBA" id="ARBA00012720"/>
    </source>
</evidence>
<evidence type="ECO:0000256" key="6">
    <source>
        <dbReference type="ARBA" id="ARBA00022771"/>
    </source>
</evidence>
<protein>
    <recommendedName>
        <fullName evidence="3">DNA-(apurinic or apyrimidinic site) lyase</fullName>
        <ecNumber evidence="3">4.2.99.18</ecNumber>
    </recommendedName>
</protein>
<dbReference type="InterPro" id="IPR010979">
    <property type="entry name" value="Ribosomal_uS13-like_H2TH"/>
</dbReference>
<dbReference type="PROSITE" id="PS51068">
    <property type="entry name" value="FPG_CAT"/>
    <property type="match status" value="1"/>
</dbReference>
<feature type="domain" description="FPG-type" evidence="15">
    <location>
        <begin position="238"/>
        <end position="272"/>
    </location>
</feature>
<evidence type="ECO:0000259" key="16">
    <source>
        <dbReference type="PROSITE" id="PS51068"/>
    </source>
</evidence>
<evidence type="ECO:0000256" key="4">
    <source>
        <dbReference type="ARBA" id="ARBA00022723"/>
    </source>
</evidence>
<evidence type="ECO:0000256" key="2">
    <source>
        <dbReference type="ARBA" id="ARBA00009409"/>
    </source>
</evidence>
<name>A0A1J0VJU0_9GAMM</name>
<dbReference type="InterPro" id="IPR015886">
    <property type="entry name" value="H2TH_FPG"/>
</dbReference>
<dbReference type="Pfam" id="PF01149">
    <property type="entry name" value="Fapy_DNA_glyco"/>
    <property type="match status" value="1"/>
</dbReference>
<dbReference type="Gene3D" id="3.20.190.10">
    <property type="entry name" value="MutM-like, N-terminal"/>
    <property type="match status" value="1"/>
</dbReference>
<evidence type="ECO:0000256" key="11">
    <source>
        <dbReference type="ARBA" id="ARBA00023239"/>
    </source>
</evidence>
<keyword evidence="13" id="KW-0326">Glycosidase</keyword>
<dbReference type="AlphaFoldDB" id="A0A1J0VJU0"/>
<reference evidence="18" key="1">
    <citation type="submission" date="2016-11" db="EMBL/GenBank/DDBJ databases">
        <title>Halolamina sediminis sp. nov., an extremely halophilic archaeon isolated from solar salt.</title>
        <authorList>
            <person name="Koh H.-W."/>
            <person name="Rani S."/>
            <person name="Park S.-J."/>
        </authorList>
    </citation>
    <scope>NUCLEOTIDE SEQUENCE [LARGE SCALE GENOMIC DNA]</scope>
    <source>
        <strain evidence="18">Hb3</strain>
    </source>
</reference>
<dbReference type="InterPro" id="IPR012319">
    <property type="entry name" value="FPG_cat"/>
</dbReference>
<dbReference type="GO" id="GO:0140078">
    <property type="term" value="F:class I DNA-(apurinic or apyrimidinic site) endonuclease activity"/>
    <property type="evidence" value="ECO:0007669"/>
    <property type="project" value="UniProtKB-EC"/>
</dbReference>
<dbReference type="SMART" id="SM01232">
    <property type="entry name" value="H2TH"/>
    <property type="match status" value="1"/>
</dbReference>
<evidence type="ECO:0000256" key="5">
    <source>
        <dbReference type="ARBA" id="ARBA00022763"/>
    </source>
</evidence>
<dbReference type="PANTHER" id="PTHR42697">
    <property type="entry name" value="ENDONUCLEASE 8"/>
    <property type="match status" value="1"/>
</dbReference>
<evidence type="ECO:0000313" key="17">
    <source>
        <dbReference type="EMBL" id="APE32281.1"/>
    </source>
</evidence>
<dbReference type="NCBIfam" id="NF007763">
    <property type="entry name" value="PRK10445.1"/>
    <property type="match status" value="1"/>
</dbReference>
<dbReference type="PROSITE" id="PS51066">
    <property type="entry name" value="ZF_FPG_2"/>
    <property type="match status" value="1"/>
</dbReference>
<dbReference type="SUPFAM" id="SSF46946">
    <property type="entry name" value="S13-like H2TH domain"/>
    <property type="match status" value="1"/>
</dbReference>
<dbReference type="RefSeq" id="WP_071946287.1">
    <property type="nucleotide sequence ID" value="NZ_CP018139.1"/>
</dbReference>
<evidence type="ECO:0000256" key="1">
    <source>
        <dbReference type="ARBA" id="ARBA00001947"/>
    </source>
</evidence>
<dbReference type="GO" id="GO:0008270">
    <property type="term" value="F:zinc ion binding"/>
    <property type="evidence" value="ECO:0007669"/>
    <property type="project" value="UniProtKB-KW"/>
</dbReference>
<dbReference type="GO" id="GO:0006284">
    <property type="term" value="P:base-excision repair"/>
    <property type="evidence" value="ECO:0007669"/>
    <property type="project" value="InterPro"/>
</dbReference>